<dbReference type="RefSeq" id="WP_377392516.1">
    <property type="nucleotide sequence ID" value="NZ_JBHSAN010000029.1"/>
</dbReference>
<reference evidence="3" key="1">
    <citation type="journal article" date="2019" name="Int. J. Syst. Evol. Microbiol.">
        <title>The Global Catalogue of Microorganisms (GCM) 10K type strain sequencing project: providing services to taxonomists for standard genome sequencing and annotation.</title>
        <authorList>
            <consortium name="The Broad Institute Genomics Platform"/>
            <consortium name="The Broad Institute Genome Sequencing Center for Infectious Disease"/>
            <person name="Wu L."/>
            <person name="Ma J."/>
        </authorList>
    </citation>
    <scope>NUCLEOTIDE SEQUENCE [LARGE SCALE GENOMIC DNA]</scope>
    <source>
        <strain evidence="3">IBRC-M 10906</strain>
    </source>
</reference>
<keyword evidence="3" id="KW-1185">Reference proteome</keyword>
<evidence type="ECO:0000313" key="2">
    <source>
        <dbReference type="EMBL" id="MFD2799612.1"/>
    </source>
</evidence>
<sequence length="344" mass="36333">MTQHDDADATPGDLGPGVAMRKSAKDGGSRASLPANMIANATRSTAKLDITNASTVPILFNLAKFVPAPLPFSAIPKSLARLGVAETIARITPASDFPSPAITDILSGTIKYMPDAPATPWANVKVKAARIATLPEWHSFALANTVARIAPKLDPSSVGPAGLMSGVAKYALSAPVAPWTIPHIKISESVLNPPWLEKFAFARSPVLHSDIIGELASRYVLTGDLTISTVAAGFPGGLRGLNDLAERLSGSVGLVKFVHESGRSTPANNDGLQLSRQFERPNQIGATVDVKQLVKIAIIVLLMEVYLAAKISAPDLSEWLSNYIEFPVIVCGLAKLLFPGGRKH</sequence>
<dbReference type="Proteomes" id="UP001597478">
    <property type="component" value="Unassembled WGS sequence"/>
</dbReference>
<dbReference type="EMBL" id="JBHUOF010000010">
    <property type="protein sequence ID" value="MFD2799612.1"/>
    <property type="molecule type" value="Genomic_DNA"/>
</dbReference>
<evidence type="ECO:0000313" key="3">
    <source>
        <dbReference type="Proteomes" id="UP001597478"/>
    </source>
</evidence>
<evidence type="ECO:0000256" key="1">
    <source>
        <dbReference type="SAM" id="MobiDB-lite"/>
    </source>
</evidence>
<proteinExistence type="predicted"/>
<name>A0ABW5W929_9PSEU</name>
<comment type="caution">
    <text evidence="2">The sequence shown here is derived from an EMBL/GenBank/DDBJ whole genome shotgun (WGS) entry which is preliminary data.</text>
</comment>
<gene>
    <name evidence="2" type="ORF">ACFS2C_09420</name>
</gene>
<feature type="region of interest" description="Disordered" evidence="1">
    <location>
        <begin position="1"/>
        <end position="32"/>
    </location>
</feature>
<protein>
    <submittedName>
        <fullName evidence="2">Uncharacterized protein</fullName>
    </submittedName>
</protein>
<accession>A0ABW5W929</accession>
<organism evidence="2 3">
    <name type="scientific">Prauserella oleivorans</name>
    <dbReference type="NCBI Taxonomy" id="1478153"/>
    <lineage>
        <taxon>Bacteria</taxon>
        <taxon>Bacillati</taxon>
        <taxon>Actinomycetota</taxon>
        <taxon>Actinomycetes</taxon>
        <taxon>Pseudonocardiales</taxon>
        <taxon>Pseudonocardiaceae</taxon>
        <taxon>Prauserella</taxon>
    </lineage>
</organism>